<dbReference type="InterPro" id="IPR011766">
    <property type="entry name" value="TPP_enzyme_TPP-bd"/>
</dbReference>
<accession>A0A382XEE5</accession>
<dbReference type="Pfam" id="PF02775">
    <property type="entry name" value="TPP_enzyme_C"/>
    <property type="match status" value="1"/>
</dbReference>
<sequence length="68" mass="7837">RDQKLKFDGREYAAKLENPDFQKLADAYGLDFYQANSSDQLNESIKKSFKVNQPSFIEVPVGPMPQPW</sequence>
<dbReference type="GO" id="GO:0030976">
    <property type="term" value="F:thiamine pyrophosphate binding"/>
    <property type="evidence" value="ECO:0007669"/>
    <property type="project" value="InterPro"/>
</dbReference>
<proteinExistence type="predicted"/>
<organism evidence="2">
    <name type="scientific">marine metagenome</name>
    <dbReference type="NCBI Taxonomy" id="408172"/>
    <lineage>
        <taxon>unclassified sequences</taxon>
        <taxon>metagenomes</taxon>
        <taxon>ecological metagenomes</taxon>
    </lineage>
</organism>
<dbReference type="AlphaFoldDB" id="A0A382XEE5"/>
<evidence type="ECO:0000259" key="1">
    <source>
        <dbReference type="Pfam" id="PF02775"/>
    </source>
</evidence>
<reference evidence="2" key="1">
    <citation type="submission" date="2018-05" db="EMBL/GenBank/DDBJ databases">
        <authorList>
            <person name="Lanie J.A."/>
            <person name="Ng W.-L."/>
            <person name="Kazmierczak K.M."/>
            <person name="Andrzejewski T.M."/>
            <person name="Davidsen T.M."/>
            <person name="Wayne K.J."/>
            <person name="Tettelin H."/>
            <person name="Glass J.I."/>
            <person name="Rusch D."/>
            <person name="Podicherti R."/>
            <person name="Tsui H.-C.T."/>
            <person name="Winkler M.E."/>
        </authorList>
    </citation>
    <scope>NUCLEOTIDE SEQUENCE</scope>
</reference>
<name>A0A382XEE5_9ZZZZ</name>
<protein>
    <recommendedName>
        <fullName evidence="1">Thiamine pyrophosphate enzyme TPP-binding domain-containing protein</fullName>
    </recommendedName>
</protein>
<feature type="non-terminal residue" evidence="2">
    <location>
        <position position="1"/>
    </location>
</feature>
<dbReference type="InterPro" id="IPR029061">
    <property type="entry name" value="THDP-binding"/>
</dbReference>
<gene>
    <name evidence="2" type="ORF">METZ01_LOCUS422088</name>
</gene>
<dbReference type="SUPFAM" id="SSF52518">
    <property type="entry name" value="Thiamin diphosphate-binding fold (THDP-binding)"/>
    <property type="match status" value="1"/>
</dbReference>
<evidence type="ECO:0000313" key="2">
    <source>
        <dbReference type="EMBL" id="SVD69234.1"/>
    </source>
</evidence>
<dbReference type="GO" id="GO:0003824">
    <property type="term" value="F:catalytic activity"/>
    <property type="evidence" value="ECO:0007669"/>
    <property type="project" value="InterPro"/>
</dbReference>
<dbReference type="Gene3D" id="3.40.50.970">
    <property type="match status" value="1"/>
</dbReference>
<dbReference type="EMBL" id="UINC01166988">
    <property type="protein sequence ID" value="SVD69234.1"/>
    <property type="molecule type" value="Genomic_DNA"/>
</dbReference>
<feature type="domain" description="Thiamine pyrophosphate enzyme TPP-binding" evidence="1">
    <location>
        <begin position="3"/>
        <end position="59"/>
    </location>
</feature>